<dbReference type="AlphaFoldDB" id="A0A8S9MNC2"/>
<reference evidence="2" key="1">
    <citation type="submission" date="2019-12" db="EMBL/GenBank/DDBJ databases">
        <title>Genome sequencing and annotation of Brassica cretica.</title>
        <authorList>
            <person name="Studholme D.J."/>
            <person name="Sarris P."/>
        </authorList>
    </citation>
    <scope>NUCLEOTIDE SEQUENCE</scope>
    <source>
        <strain evidence="2">PFS-109/04</strain>
        <tissue evidence="2">Leaf</tissue>
    </source>
</reference>
<sequence>MRVMSWLDSSRRRRVQKSLKHLDSDDSATSSSLSEVTGSSSLHSSLSLQTLPSVPSLQKIPSDAHAITVSHSVTSSFKLRERSLPVTCLAVNGDSVCQLLVRGRRERCPKPLVNYWGMVLIPIGGESFDLSGFVIRDGGSLDGFSPARSLWFRRRECEKLCCV</sequence>
<accession>A0A8S9MNC2</accession>
<gene>
    <name evidence="2" type="ORF">F2Q69_00054173</name>
</gene>
<evidence type="ECO:0000313" key="2">
    <source>
        <dbReference type="EMBL" id="KAF3485415.1"/>
    </source>
</evidence>
<protein>
    <submittedName>
        <fullName evidence="2">Uncharacterized protein</fullName>
    </submittedName>
</protein>
<name>A0A8S9MNC2_BRACR</name>
<comment type="caution">
    <text evidence="2">The sequence shown here is derived from an EMBL/GenBank/DDBJ whole genome shotgun (WGS) entry which is preliminary data.</text>
</comment>
<dbReference type="Proteomes" id="UP000712600">
    <property type="component" value="Unassembled WGS sequence"/>
</dbReference>
<feature type="region of interest" description="Disordered" evidence="1">
    <location>
        <begin position="18"/>
        <end position="37"/>
    </location>
</feature>
<organism evidence="2 3">
    <name type="scientific">Brassica cretica</name>
    <name type="common">Mustard</name>
    <dbReference type="NCBI Taxonomy" id="69181"/>
    <lineage>
        <taxon>Eukaryota</taxon>
        <taxon>Viridiplantae</taxon>
        <taxon>Streptophyta</taxon>
        <taxon>Embryophyta</taxon>
        <taxon>Tracheophyta</taxon>
        <taxon>Spermatophyta</taxon>
        <taxon>Magnoliopsida</taxon>
        <taxon>eudicotyledons</taxon>
        <taxon>Gunneridae</taxon>
        <taxon>Pentapetalae</taxon>
        <taxon>rosids</taxon>
        <taxon>malvids</taxon>
        <taxon>Brassicales</taxon>
        <taxon>Brassicaceae</taxon>
        <taxon>Brassiceae</taxon>
        <taxon>Brassica</taxon>
    </lineage>
</organism>
<proteinExistence type="predicted"/>
<evidence type="ECO:0000256" key="1">
    <source>
        <dbReference type="SAM" id="MobiDB-lite"/>
    </source>
</evidence>
<evidence type="ECO:0000313" key="3">
    <source>
        <dbReference type="Proteomes" id="UP000712600"/>
    </source>
</evidence>
<dbReference type="EMBL" id="QGKX02002183">
    <property type="protein sequence ID" value="KAF3485415.1"/>
    <property type="molecule type" value="Genomic_DNA"/>
</dbReference>
<feature type="compositionally biased region" description="Low complexity" evidence="1">
    <location>
        <begin position="27"/>
        <end position="37"/>
    </location>
</feature>